<dbReference type="AlphaFoldDB" id="A0A0C9ZD16"/>
<organism evidence="1 2">
    <name type="scientific">Pisolithus microcarpus 441</name>
    <dbReference type="NCBI Taxonomy" id="765257"/>
    <lineage>
        <taxon>Eukaryota</taxon>
        <taxon>Fungi</taxon>
        <taxon>Dikarya</taxon>
        <taxon>Basidiomycota</taxon>
        <taxon>Agaricomycotina</taxon>
        <taxon>Agaricomycetes</taxon>
        <taxon>Agaricomycetidae</taxon>
        <taxon>Boletales</taxon>
        <taxon>Sclerodermatineae</taxon>
        <taxon>Pisolithaceae</taxon>
        <taxon>Pisolithus</taxon>
    </lineage>
</organism>
<dbReference type="Proteomes" id="UP000054018">
    <property type="component" value="Unassembled WGS sequence"/>
</dbReference>
<accession>A0A0C9ZD16</accession>
<evidence type="ECO:0000313" key="2">
    <source>
        <dbReference type="Proteomes" id="UP000054018"/>
    </source>
</evidence>
<name>A0A0C9ZD16_9AGAM</name>
<proteinExistence type="predicted"/>
<dbReference type="HOGENOM" id="CLU_1886570_0_0_1"/>
<reference evidence="1 2" key="1">
    <citation type="submission" date="2014-04" db="EMBL/GenBank/DDBJ databases">
        <authorList>
            <consortium name="DOE Joint Genome Institute"/>
            <person name="Kuo A."/>
            <person name="Kohler A."/>
            <person name="Costa M.D."/>
            <person name="Nagy L.G."/>
            <person name="Floudas D."/>
            <person name="Copeland A."/>
            <person name="Barry K.W."/>
            <person name="Cichocki N."/>
            <person name="Veneault-Fourrey C."/>
            <person name="LaButti K."/>
            <person name="Lindquist E.A."/>
            <person name="Lipzen A."/>
            <person name="Lundell T."/>
            <person name="Morin E."/>
            <person name="Murat C."/>
            <person name="Sun H."/>
            <person name="Tunlid A."/>
            <person name="Henrissat B."/>
            <person name="Grigoriev I.V."/>
            <person name="Hibbett D.S."/>
            <person name="Martin F."/>
            <person name="Nordberg H.P."/>
            <person name="Cantor M.N."/>
            <person name="Hua S.X."/>
        </authorList>
    </citation>
    <scope>NUCLEOTIDE SEQUENCE [LARGE SCALE GENOMIC DNA]</scope>
    <source>
        <strain evidence="1 2">441</strain>
    </source>
</reference>
<protein>
    <submittedName>
        <fullName evidence="1">Uncharacterized protein</fullName>
    </submittedName>
</protein>
<evidence type="ECO:0000313" key="1">
    <source>
        <dbReference type="EMBL" id="KIK17838.1"/>
    </source>
</evidence>
<sequence length="135" mass="15445">MPKGSGSEDRLQYFYASSMKPLTRLRPTAWARGSYLHIFFQPSNNLRELPPTASDQLFWTTEKMTCDPKIPRGSRSRAKSSVARPYLNIWKHRSRFGVLYVVSDSLGRGYLRSMKMVISAALCHLDVRQATESTQ</sequence>
<keyword evidence="2" id="KW-1185">Reference proteome</keyword>
<gene>
    <name evidence="1" type="ORF">PISMIDRAFT_211998</name>
</gene>
<dbReference type="EMBL" id="KN833818">
    <property type="protein sequence ID" value="KIK17838.1"/>
    <property type="molecule type" value="Genomic_DNA"/>
</dbReference>
<reference evidence="2" key="2">
    <citation type="submission" date="2015-01" db="EMBL/GenBank/DDBJ databases">
        <title>Evolutionary Origins and Diversification of the Mycorrhizal Mutualists.</title>
        <authorList>
            <consortium name="DOE Joint Genome Institute"/>
            <consortium name="Mycorrhizal Genomics Consortium"/>
            <person name="Kohler A."/>
            <person name="Kuo A."/>
            <person name="Nagy L.G."/>
            <person name="Floudas D."/>
            <person name="Copeland A."/>
            <person name="Barry K.W."/>
            <person name="Cichocki N."/>
            <person name="Veneault-Fourrey C."/>
            <person name="LaButti K."/>
            <person name="Lindquist E.A."/>
            <person name="Lipzen A."/>
            <person name="Lundell T."/>
            <person name="Morin E."/>
            <person name="Murat C."/>
            <person name="Riley R."/>
            <person name="Ohm R."/>
            <person name="Sun H."/>
            <person name="Tunlid A."/>
            <person name="Henrissat B."/>
            <person name="Grigoriev I.V."/>
            <person name="Hibbett D.S."/>
            <person name="Martin F."/>
        </authorList>
    </citation>
    <scope>NUCLEOTIDE SEQUENCE [LARGE SCALE GENOMIC DNA]</scope>
    <source>
        <strain evidence="2">441</strain>
    </source>
</reference>